<sequence length="744" mass="83449">MSGQTPHGGHHPGPPRFLSCSDCIVDPIFVDTEHGFDRDNLAPTISGQPNKDPENYDSDAFSWRVITRPPQSTATIEHALSPYDHRERYDHGLHNTAEFNPDEPGTYTIELKAPDTTHELTIHVFDSPGKHQKADDIADNASPPRISLDGYYDAEIESFVIESHPALAPNSEARDSDLIVEFLPHDASELDAEDINITETKAQIPITALSSPTNVYAAPFDGQCVGVRDQICLDPETKTVSLPNRPPDWLDNAVIYEIFTRSFAGTPGETTFETLSKRVSYLSSLGIDVVWLTPIVPAWSPTVDRAPGGPHGYSATNYFDIADDLGTLAEFETFVEECHDHDIRVCFDLVINHCGWPHTFFQDTVAKLDTDSDSDDISTFPDITSWNTNSKYFDWFDRQQRGNKHDAAPAQTSFFDVRYQPNLNFGNVALREHILASIEFWARRVDGFRCDIAWGVPHSFWVEVRERVRAQNSEFFLLDEAIPRKARFAASEFDCHFDTSGFMRSVHAIAQGKRSPTDLLADIAARRNDGFPQHTHLLNATENHDEARLTYQAMLAQRPAAEKIQRAAMAAAVMLPGIPMVYYGQERLITKHGQRREAAYPDDPTQSDDIESDPYKRAFINWSTLPTEHFAFYQRLIALYHDSPVFGVKSKLTRVAHRSETPTDVLVFARNAGMNEPKRVIIINFAEESRYVDLRAVVDTTDQFTGNDISVDTTPSEDIVTVNVETVAVLKTPSLLGQNVPPQS</sequence>
<protein>
    <submittedName>
        <fullName evidence="3">Glycoside hydrolase domain protein</fullName>
    </submittedName>
</protein>
<dbReference type="Pfam" id="PF00128">
    <property type="entry name" value="Alpha-amylase"/>
    <property type="match status" value="1"/>
</dbReference>
<dbReference type="GeneID" id="12446923"/>
<dbReference type="Gene3D" id="3.20.20.80">
    <property type="entry name" value="Glycosidases"/>
    <property type="match status" value="1"/>
</dbReference>
<dbReference type="KEGG" id="hwc:Hqrw_2193"/>
<dbReference type="InterPro" id="IPR017853">
    <property type="entry name" value="GH"/>
</dbReference>
<dbReference type="Proteomes" id="UP000007954">
    <property type="component" value="Chromosome"/>
</dbReference>
<dbReference type="OrthoDB" id="18576at2157"/>
<gene>
    <name evidence="3" type="primary">amyA1</name>
    <name evidence="3" type="ordered locus">Hqrw_2193</name>
</gene>
<dbReference type="EMBL" id="FR746099">
    <property type="protein sequence ID" value="CCC40085.1"/>
    <property type="molecule type" value="Genomic_DNA"/>
</dbReference>
<organism evidence="3 4">
    <name type="scientific">Haloquadratum walsbyi (strain DSM 16854 / JCM 12705 / C23)</name>
    <dbReference type="NCBI Taxonomy" id="768065"/>
    <lineage>
        <taxon>Archaea</taxon>
        <taxon>Methanobacteriati</taxon>
        <taxon>Methanobacteriota</taxon>
        <taxon>Stenosarchaea group</taxon>
        <taxon>Halobacteria</taxon>
        <taxon>Halobacteriales</taxon>
        <taxon>Haloferacaceae</taxon>
        <taxon>Haloquadratum</taxon>
    </lineage>
</organism>
<accession>G0LH51</accession>
<feature type="region of interest" description="Disordered" evidence="1">
    <location>
        <begin position="35"/>
        <end position="55"/>
    </location>
</feature>
<proteinExistence type="predicted"/>
<dbReference type="AlphaFoldDB" id="G0LH51"/>
<dbReference type="RefSeq" id="WP_014555800.1">
    <property type="nucleotide sequence ID" value="NC_017459.1"/>
</dbReference>
<dbReference type="SMART" id="SM00642">
    <property type="entry name" value="Aamy"/>
    <property type="match status" value="1"/>
</dbReference>
<evidence type="ECO:0000259" key="2">
    <source>
        <dbReference type="SMART" id="SM00642"/>
    </source>
</evidence>
<evidence type="ECO:0000313" key="3">
    <source>
        <dbReference type="EMBL" id="CCC40085.1"/>
    </source>
</evidence>
<dbReference type="GO" id="GO:0016787">
    <property type="term" value="F:hydrolase activity"/>
    <property type="evidence" value="ECO:0007669"/>
    <property type="project" value="UniProtKB-KW"/>
</dbReference>
<evidence type="ECO:0000313" key="4">
    <source>
        <dbReference type="Proteomes" id="UP000007954"/>
    </source>
</evidence>
<dbReference type="SUPFAM" id="SSF51445">
    <property type="entry name" value="(Trans)glycosidases"/>
    <property type="match status" value="1"/>
</dbReference>
<reference evidence="3 4" key="1">
    <citation type="journal article" date="2011" name="PLoS ONE">
        <title>Haloquadratum walsbyi: limited diversity in a global pond.</title>
        <authorList>
            <person name="Dyall-Smith M."/>
            <person name="Pfeiffer F."/>
            <person name="Klee K."/>
            <person name="Palm P."/>
            <person name="Gross K."/>
            <person name="Schuster S.C."/>
            <person name="Rampp M."/>
            <person name="Oesterhelt D."/>
        </authorList>
    </citation>
    <scope>NUCLEOTIDE SEQUENCE [LARGE SCALE GENOMIC DNA]</scope>
    <source>
        <strain evidence="4">DSM 16854 / JCM 12705 / C23</strain>
    </source>
</reference>
<feature type="domain" description="Glycosyl hydrolase family 13 catalytic" evidence="2">
    <location>
        <begin position="257"/>
        <end position="629"/>
    </location>
</feature>
<dbReference type="GO" id="GO:0005975">
    <property type="term" value="P:carbohydrate metabolic process"/>
    <property type="evidence" value="ECO:0007669"/>
    <property type="project" value="InterPro"/>
</dbReference>
<name>G0LH51_HALWC</name>
<dbReference type="CDD" id="cd11313">
    <property type="entry name" value="AmyAc_arch_bac_AmyA"/>
    <property type="match status" value="1"/>
</dbReference>
<dbReference type="InterPro" id="IPR006047">
    <property type="entry name" value="GH13_cat_dom"/>
</dbReference>
<dbReference type="HOGENOM" id="CLU_024673_0_0_2"/>
<dbReference type="PANTHER" id="PTHR10357">
    <property type="entry name" value="ALPHA-AMYLASE FAMILY MEMBER"/>
    <property type="match status" value="1"/>
</dbReference>
<keyword evidence="3" id="KW-0378">Hydrolase</keyword>
<evidence type="ECO:0000256" key="1">
    <source>
        <dbReference type="SAM" id="MobiDB-lite"/>
    </source>
</evidence>